<comment type="similarity">
    <text evidence="3 18">Belongs to the transketolase family.</text>
</comment>
<dbReference type="InterPro" id="IPR029061">
    <property type="entry name" value="THDP-binding"/>
</dbReference>
<comment type="cofactor">
    <cofactor evidence="16">
        <name>Mg(2+)</name>
        <dbReference type="ChEBI" id="CHEBI:18420"/>
    </cofactor>
    <text evidence="16">Binds 1 Mg(2+) ion per subunit. Can also utilize other divalent metal cations, such as Ca(2+), Mn(2+) and Co(2+).</text>
</comment>
<dbReference type="PANTHER" id="PTHR43522:SF2">
    <property type="entry name" value="TRANSKETOLASE 1-RELATED"/>
    <property type="match status" value="1"/>
</dbReference>
<feature type="site" description="Important for catalytic activity" evidence="17">
    <location>
        <position position="40"/>
    </location>
</feature>
<evidence type="ECO:0000256" key="1">
    <source>
        <dbReference type="ARBA" id="ARBA00001913"/>
    </source>
</evidence>
<dbReference type="InterPro" id="IPR005475">
    <property type="entry name" value="Transketolase-like_Pyr-bd"/>
</dbReference>
<dbReference type="EMBL" id="JAFCIQ010000018">
    <property type="protein sequence ID" value="MBM2769263.1"/>
    <property type="molecule type" value="Genomic_DNA"/>
</dbReference>
<keyword evidence="6 18" id="KW-0808">Transferase</keyword>
<evidence type="ECO:0000256" key="4">
    <source>
        <dbReference type="ARBA" id="ARBA00011738"/>
    </source>
</evidence>
<evidence type="ECO:0000256" key="8">
    <source>
        <dbReference type="ARBA" id="ARBA00022837"/>
    </source>
</evidence>
<comment type="cofactor">
    <cofactor evidence="1">
        <name>Ca(2+)</name>
        <dbReference type="ChEBI" id="CHEBI:29108"/>
    </cofactor>
</comment>
<evidence type="ECO:0000256" key="3">
    <source>
        <dbReference type="ARBA" id="ARBA00007131"/>
    </source>
</evidence>
<evidence type="ECO:0000256" key="13">
    <source>
        <dbReference type="PIRSR" id="PIRSR605478-1"/>
    </source>
</evidence>
<keyword evidence="10 15" id="KW-0786">Thiamine pyrophosphate</keyword>
<keyword evidence="8 18" id="KW-0106">Calcium</keyword>
<dbReference type="Gene3D" id="3.40.50.970">
    <property type="match status" value="2"/>
</dbReference>
<feature type="binding site" evidence="14">
    <location>
        <position position="40"/>
    </location>
    <ligand>
        <name>substrate</name>
    </ligand>
</feature>
<feature type="binding site" evidence="14">
    <location>
        <position position="399"/>
    </location>
    <ligand>
        <name>substrate</name>
    </ligand>
</feature>
<comment type="subunit">
    <text evidence="4 18">Homodimer.</text>
</comment>
<comment type="catalytic activity">
    <reaction evidence="11 18">
        <text>D-sedoheptulose 7-phosphate + D-glyceraldehyde 3-phosphate = aldehydo-D-ribose 5-phosphate + D-xylulose 5-phosphate</text>
        <dbReference type="Rhea" id="RHEA:10508"/>
        <dbReference type="ChEBI" id="CHEBI:57483"/>
        <dbReference type="ChEBI" id="CHEBI:57737"/>
        <dbReference type="ChEBI" id="CHEBI:58273"/>
        <dbReference type="ChEBI" id="CHEBI:59776"/>
        <dbReference type="EC" id="2.2.1.1"/>
    </reaction>
</comment>
<evidence type="ECO:0000256" key="2">
    <source>
        <dbReference type="ARBA" id="ARBA00001941"/>
    </source>
</evidence>
<dbReference type="RefSeq" id="WP_174925736.1">
    <property type="nucleotide sequence ID" value="NZ_CABVLY010000004.1"/>
</dbReference>
<feature type="binding site" evidence="14">
    <location>
        <position position="275"/>
    </location>
    <ligand>
        <name>substrate</name>
    </ligand>
</feature>
<feature type="binding site" evidence="15">
    <location>
        <begin position="128"/>
        <end position="130"/>
    </location>
    <ligand>
        <name>thiamine diphosphate</name>
        <dbReference type="ChEBI" id="CHEBI:58937"/>
    </ligand>
</feature>
<dbReference type="Pfam" id="PF02779">
    <property type="entry name" value="Transket_pyr"/>
    <property type="match status" value="1"/>
</dbReference>
<feature type="binding site" evidence="14">
    <location>
        <position position="479"/>
    </location>
    <ligand>
        <name>substrate</name>
    </ligand>
</feature>
<feature type="domain" description="Transketolase-like pyrimidine-binding" evidence="19">
    <location>
        <begin position="369"/>
        <end position="543"/>
    </location>
</feature>
<dbReference type="PANTHER" id="PTHR43522">
    <property type="entry name" value="TRANSKETOLASE"/>
    <property type="match status" value="1"/>
</dbReference>
<evidence type="ECO:0000256" key="9">
    <source>
        <dbReference type="ARBA" id="ARBA00022842"/>
    </source>
</evidence>
<keyword evidence="9 16" id="KW-0460">Magnesium</keyword>
<dbReference type="Pfam" id="PF00456">
    <property type="entry name" value="Transketolase_N"/>
    <property type="match status" value="1"/>
</dbReference>
<feature type="active site" description="Proton donor" evidence="13">
    <location>
        <position position="429"/>
    </location>
</feature>
<feature type="binding site" evidence="15">
    <location>
        <position position="275"/>
    </location>
    <ligand>
        <name>thiamine diphosphate</name>
        <dbReference type="ChEBI" id="CHEBI:58937"/>
    </ligand>
</feature>
<feature type="binding site" evidence="15">
    <location>
        <position position="455"/>
    </location>
    <ligand>
        <name>thiamine diphosphate</name>
        <dbReference type="ChEBI" id="CHEBI:58937"/>
    </ligand>
</feature>
<evidence type="ECO:0000256" key="15">
    <source>
        <dbReference type="PIRSR" id="PIRSR605478-3"/>
    </source>
</evidence>
<dbReference type="EC" id="2.2.1.1" evidence="5 12"/>
<feature type="binding site" evidence="14">
    <location>
        <position position="538"/>
    </location>
    <ligand>
        <name>substrate</name>
    </ligand>
</feature>
<evidence type="ECO:0000313" key="20">
    <source>
        <dbReference type="EMBL" id="MBM2769263.1"/>
    </source>
</evidence>
<dbReference type="Gene3D" id="3.40.50.920">
    <property type="match status" value="1"/>
</dbReference>
<evidence type="ECO:0000313" key="23">
    <source>
        <dbReference type="Proteomes" id="UP000755577"/>
    </source>
</evidence>
<gene>
    <name evidence="20" type="primary">tkt</name>
    <name evidence="21" type="ORF">BAN20980_01633</name>
    <name evidence="20" type="ORF">JQK92_22870</name>
</gene>
<protein>
    <recommendedName>
        <fullName evidence="5 12">Transketolase</fullName>
        <ecNumber evidence="5 12">2.2.1.1</ecNumber>
    </recommendedName>
</protein>
<feature type="binding site" evidence="16">
    <location>
        <position position="199"/>
    </location>
    <ligand>
        <name>Mg(2+)</name>
        <dbReference type="ChEBI" id="CHEBI:18420"/>
    </ligand>
</feature>
<name>A0A6P2G7I8_9BURK</name>
<dbReference type="InterPro" id="IPR005474">
    <property type="entry name" value="Transketolase_N"/>
</dbReference>
<dbReference type="Proteomes" id="UP000494201">
    <property type="component" value="Unassembled WGS sequence"/>
</dbReference>
<accession>A0A6P2G7I8</accession>
<evidence type="ECO:0000256" key="11">
    <source>
        <dbReference type="ARBA" id="ARBA00049473"/>
    </source>
</evidence>
<proteinExistence type="inferred from homology"/>
<reference evidence="21 22" key="1">
    <citation type="submission" date="2019-09" db="EMBL/GenBank/DDBJ databases">
        <authorList>
            <person name="Depoorter E."/>
        </authorList>
    </citation>
    <scope>NUCLEOTIDE SEQUENCE [LARGE SCALE GENOMIC DNA]</scope>
    <source>
        <strain evidence="21">LMG 20980</strain>
    </source>
</reference>
<evidence type="ECO:0000313" key="22">
    <source>
        <dbReference type="Proteomes" id="UP000494201"/>
    </source>
</evidence>
<comment type="cofactor">
    <cofactor evidence="15">
        <name>thiamine diphosphate</name>
        <dbReference type="ChEBI" id="CHEBI:58937"/>
    </cofactor>
    <text evidence="15">Binds 1 thiamine pyrophosphate per subunit. During the reaction, the substrate forms a covalent intermediate with the cofactor.</text>
</comment>
<evidence type="ECO:0000256" key="14">
    <source>
        <dbReference type="PIRSR" id="PIRSR605478-2"/>
    </source>
</evidence>
<evidence type="ECO:0000259" key="19">
    <source>
        <dbReference type="SMART" id="SM00861"/>
    </source>
</evidence>
<dbReference type="FunFam" id="3.40.50.970:FF:000003">
    <property type="entry name" value="Transketolase"/>
    <property type="match status" value="1"/>
</dbReference>
<feature type="binding site" evidence="14">
    <location>
        <position position="372"/>
    </location>
    <ligand>
        <name>substrate</name>
    </ligand>
</feature>
<dbReference type="InterPro" id="IPR055152">
    <property type="entry name" value="Transketolase-like_C_2"/>
</dbReference>
<evidence type="ECO:0000256" key="6">
    <source>
        <dbReference type="ARBA" id="ARBA00022679"/>
    </source>
</evidence>
<sequence length="679" mass="72943">MSFPDRAGRAASAAEAPRRRLANALRFLAIDAVEAAKSGHPGMPMGMADIAEVLWRNHLRHSPGDPAWPDRDRFILSNGHGSMLLYAALHLSGYDLPLDELKRFRQLHSKTPGHPEAGVTPGVETTTGPLGQGLANGVGMALAEKLLAAHFNRPGFPIVDHRTYVFLGDGCLMEGVSHEACSLAGTLGLGKLVCLYDDNGISIDGRVGGWFSDDTAGRFRAYGWNVIGPIDGHDAQAVDDALRAAGTSTGRPNLIVCRTTIGWGSPNRADTHEVHGAPLGADEIEATRKALDWDHPPFEIPDDIRKRWCQRERGAAEVRQWQARFDAYRDNHPAEAAEFERRMRPDLPSNWPDIVRALTDVAGAATAPVATRKASQAALDVLVPALPELFGGSADLTGSNLTAVDASRPVDGQRPVGPGVNYLSYGVREFGMAAMMNGMALHGGFIPYGGTFLVFSDYARNAIRMSALMNLRVVYVLTHDSIGLGEDGPTHQPIEHVASLRLIPNLDVWRPGDTVETAVAWQMAIERKHGPSALVLSRQNLPQAACDDARIEGIRRGGYVLSEAAGGPPDRLLIATGSEVGLALDAQRRLADEGVRVRVVSMPSTSVFDRQDAAYRESVLPAGVRRVAVEAGIGDAWHKYVGLDGGVVGLVSFGESAPASALFPLFGLTVERIVDVCRR</sequence>
<feature type="binding site" evidence="14">
    <location>
        <position position="491"/>
    </location>
    <ligand>
        <name>substrate</name>
    </ligand>
</feature>
<dbReference type="GO" id="GO:0009052">
    <property type="term" value="P:pentose-phosphate shunt, non-oxidative branch"/>
    <property type="evidence" value="ECO:0007669"/>
    <property type="project" value="UniProtKB-ARBA"/>
</dbReference>
<dbReference type="EMBL" id="CABVLY010000004">
    <property type="protein sequence ID" value="VVU48934.1"/>
    <property type="molecule type" value="Genomic_DNA"/>
</dbReference>
<dbReference type="PROSITE" id="PS00802">
    <property type="entry name" value="TRANSKETOLASE_2"/>
    <property type="match status" value="1"/>
</dbReference>
<dbReference type="InterPro" id="IPR009014">
    <property type="entry name" value="Transketo_C/PFOR_II"/>
</dbReference>
<dbReference type="GeneID" id="56499669"/>
<dbReference type="SUPFAM" id="SSF52922">
    <property type="entry name" value="TK C-terminal domain-like"/>
    <property type="match status" value="1"/>
</dbReference>
<dbReference type="InterPro" id="IPR020826">
    <property type="entry name" value="Transketolase_BS"/>
</dbReference>
<dbReference type="InterPro" id="IPR049557">
    <property type="entry name" value="Transketolase_CS"/>
</dbReference>
<dbReference type="Proteomes" id="UP000755577">
    <property type="component" value="Unassembled WGS sequence"/>
</dbReference>
<feature type="binding site" evidence="15">
    <location>
        <position position="199"/>
    </location>
    <ligand>
        <name>thiamine diphosphate</name>
        <dbReference type="ChEBI" id="CHEBI:58937"/>
    </ligand>
</feature>
<evidence type="ECO:0000256" key="12">
    <source>
        <dbReference type="NCBIfam" id="TIGR00232"/>
    </source>
</evidence>
<feature type="binding site" evidence="15">
    <location>
        <position position="170"/>
    </location>
    <ligand>
        <name>thiamine diphosphate</name>
        <dbReference type="ChEBI" id="CHEBI:58937"/>
    </ligand>
</feature>
<dbReference type="FunFam" id="3.40.50.920:FF:000003">
    <property type="entry name" value="Transketolase"/>
    <property type="match status" value="1"/>
</dbReference>
<organism evidence="21 22">
    <name type="scientific">Burkholderia anthina</name>
    <dbReference type="NCBI Taxonomy" id="179879"/>
    <lineage>
        <taxon>Bacteria</taxon>
        <taxon>Pseudomonadati</taxon>
        <taxon>Pseudomonadota</taxon>
        <taxon>Betaproteobacteria</taxon>
        <taxon>Burkholderiales</taxon>
        <taxon>Burkholderiaceae</taxon>
        <taxon>Burkholderia</taxon>
        <taxon>Burkholderia cepacia complex</taxon>
    </lineage>
</organism>
<feature type="binding site" evidence="16">
    <location>
        <position position="169"/>
    </location>
    <ligand>
        <name>Mg(2+)</name>
        <dbReference type="ChEBI" id="CHEBI:18420"/>
    </ligand>
</feature>
<dbReference type="Pfam" id="PF22613">
    <property type="entry name" value="Transketolase_C_1"/>
    <property type="match status" value="1"/>
</dbReference>
<dbReference type="AlphaFoldDB" id="A0A6P2G7I8"/>
<comment type="cofactor">
    <cofactor evidence="2">
        <name>Co(2+)</name>
        <dbReference type="ChEBI" id="CHEBI:48828"/>
    </cofactor>
</comment>
<dbReference type="CDD" id="cd07033">
    <property type="entry name" value="TPP_PYR_DXS_TK_like"/>
    <property type="match status" value="1"/>
</dbReference>
<reference evidence="20 23" key="2">
    <citation type="submission" date="2021-02" db="EMBL/GenBank/DDBJ databases">
        <title>Draft genome of the type strains Burkholderia anthina DSM16086.</title>
        <authorList>
            <person name="Hertel R."/>
            <person name="Meissner J."/>
            <person name="Poehlein A."/>
            <person name="Daniel R."/>
            <person name="Commichau F.M."/>
        </authorList>
    </citation>
    <scope>NUCLEOTIDE SEQUENCE [LARGE SCALE GENOMIC DNA]</scope>
    <source>
        <strain evidence="20 23">DSM 16086</strain>
    </source>
</reference>
<dbReference type="SMART" id="SM00861">
    <property type="entry name" value="Transket_pyr"/>
    <property type="match status" value="1"/>
</dbReference>
<dbReference type="InterPro" id="IPR033247">
    <property type="entry name" value="Transketolase_fam"/>
</dbReference>
<evidence type="ECO:0000256" key="5">
    <source>
        <dbReference type="ARBA" id="ARBA00013152"/>
    </source>
</evidence>
<dbReference type="FunFam" id="3.40.50.970:FF:000004">
    <property type="entry name" value="Transketolase"/>
    <property type="match status" value="1"/>
</dbReference>
<feature type="binding site" evidence="16">
    <location>
        <position position="201"/>
    </location>
    <ligand>
        <name>Mg(2+)</name>
        <dbReference type="ChEBI" id="CHEBI:18420"/>
    </ligand>
</feature>
<comment type="function">
    <text evidence="18">Catalyzes the transfer of a two-carbon ketol group from a ketose donor to an aldose acceptor, via a covalent intermediate with the cofactor thiamine pyrophosphate.</text>
</comment>
<keyword evidence="7 16" id="KW-0479">Metal-binding</keyword>
<dbReference type="InterPro" id="IPR005478">
    <property type="entry name" value="Transketolase_bac-like"/>
</dbReference>
<feature type="site" description="Important for catalytic activity" evidence="17">
    <location>
        <position position="275"/>
    </location>
</feature>
<keyword evidence="23" id="KW-1185">Reference proteome</keyword>
<evidence type="ECO:0000256" key="7">
    <source>
        <dbReference type="ARBA" id="ARBA00022723"/>
    </source>
</evidence>
<dbReference type="NCBIfam" id="TIGR00232">
    <property type="entry name" value="tktlase_bact"/>
    <property type="match status" value="1"/>
</dbReference>
<feature type="binding site" evidence="15">
    <location>
        <position position="80"/>
    </location>
    <ligand>
        <name>thiamine diphosphate</name>
        <dbReference type="ChEBI" id="CHEBI:58937"/>
    </ligand>
</feature>
<dbReference type="GO" id="GO:0004802">
    <property type="term" value="F:transketolase activity"/>
    <property type="evidence" value="ECO:0007669"/>
    <property type="project" value="UniProtKB-UniRule"/>
</dbReference>
<evidence type="ECO:0000256" key="17">
    <source>
        <dbReference type="PIRSR" id="PIRSR605478-5"/>
    </source>
</evidence>
<dbReference type="SUPFAM" id="SSF52518">
    <property type="entry name" value="Thiamin diphosphate-binding fold (THDP-binding)"/>
    <property type="match status" value="2"/>
</dbReference>
<dbReference type="GO" id="GO:0046872">
    <property type="term" value="F:metal ion binding"/>
    <property type="evidence" value="ECO:0007669"/>
    <property type="project" value="UniProtKB-KW"/>
</dbReference>
<evidence type="ECO:0000256" key="18">
    <source>
        <dbReference type="RuleBase" id="RU004996"/>
    </source>
</evidence>
<evidence type="ECO:0000256" key="10">
    <source>
        <dbReference type="ARBA" id="ARBA00023052"/>
    </source>
</evidence>
<dbReference type="CDD" id="cd02012">
    <property type="entry name" value="TPP_TK"/>
    <property type="match status" value="1"/>
</dbReference>
<feature type="binding site" evidence="14">
    <location>
        <position position="487"/>
    </location>
    <ligand>
        <name>substrate</name>
    </ligand>
</feature>
<dbReference type="PROSITE" id="PS00801">
    <property type="entry name" value="TRANSKETOLASE_1"/>
    <property type="match status" value="1"/>
</dbReference>
<dbReference type="GO" id="GO:0005829">
    <property type="term" value="C:cytosol"/>
    <property type="evidence" value="ECO:0007669"/>
    <property type="project" value="TreeGrafter"/>
</dbReference>
<evidence type="ECO:0000256" key="16">
    <source>
        <dbReference type="PIRSR" id="PIRSR605478-4"/>
    </source>
</evidence>
<comment type="cofactor">
    <cofactor evidence="18">
        <name>Mg(2+)</name>
        <dbReference type="ChEBI" id="CHEBI:18420"/>
    </cofactor>
    <cofactor evidence="18">
        <name>Ca(2+)</name>
        <dbReference type="ChEBI" id="CHEBI:29108"/>
    </cofactor>
    <cofactor evidence="18">
        <name>Mn(2+)</name>
        <dbReference type="ChEBI" id="CHEBI:29035"/>
    </cofactor>
    <cofactor evidence="18">
        <name>Co(2+)</name>
        <dbReference type="ChEBI" id="CHEBI:48828"/>
    </cofactor>
    <text evidence="18">Binds 1 Mg(2+) ion per subunit. Can also utilize other divalent metal cations, such as Ca(2+), Mn(2+) and Co(2+).</text>
</comment>
<evidence type="ECO:0000313" key="21">
    <source>
        <dbReference type="EMBL" id="VVU48934.1"/>
    </source>
</evidence>